<sequence length="153" mass="17071">MVLTPSDLCLCKLKDTPQLGAELELMDRGCTVFIKKKAVYIGSGIVRLQEAADHEDEMTLASNGCMARSVGVVALVSCLGIGDSNCSCLHRVEEDLDEIKDPDRRSHPESANWWCLYHVRVHQCLQLLMSQLAFARVLLMYSYVQRQLSRAAA</sequence>
<proteinExistence type="predicted"/>
<accession>A0A5J9U1B0</accession>
<dbReference type="AlphaFoldDB" id="A0A5J9U1B0"/>
<evidence type="ECO:0000313" key="2">
    <source>
        <dbReference type="Proteomes" id="UP000324897"/>
    </source>
</evidence>
<dbReference type="EMBL" id="RWGY01000029">
    <property type="protein sequence ID" value="TVU17499.1"/>
    <property type="molecule type" value="Genomic_DNA"/>
</dbReference>
<feature type="non-terminal residue" evidence="1">
    <location>
        <position position="1"/>
    </location>
</feature>
<dbReference type="Gramene" id="TVU17499">
    <property type="protein sequence ID" value="TVU17499"/>
    <property type="gene ID" value="EJB05_33539"/>
</dbReference>
<evidence type="ECO:0000313" key="1">
    <source>
        <dbReference type="EMBL" id="TVU17499.1"/>
    </source>
</evidence>
<reference evidence="1 2" key="1">
    <citation type="journal article" date="2019" name="Sci. Rep.">
        <title>A high-quality genome of Eragrostis curvula grass provides insights into Poaceae evolution and supports new strategies to enhance forage quality.</title>
        <authorList>
            <person name="Carballo J."/>
            <person name="Santos B.A.C.M."/>
            <person name="Zappacosta D."/>
            <person name="Garbus I."/>
            <person name="Selva J.P."/>
            <person name="Gallo C.A."/>
            <person name="Diaz A."/>
            <person name="Albertini E."/>
            <person name="Caccamo M."/>
            <person name="Echenique V."/>
        </authorList>
    </citation>
    <scope>NUCLEOTIDE SEQUENCE [LARGE SCALE GENOMIC DNA]</scope>
    <source>
        <strain evidence="2">cv. Victoria</strain>
        <tissue evidence="1">Leaf</tissue>
    </source>
</reference>
<dbReference type="Proteomes" id="UP000324897">
    <property type="component" value="Chromosome 7"/>
</dbReference>
<keyword evidence="2" id="KW-1185">Reference proteome</keyword>
<protein>
    <submittedName>
        <fullName evidence="1">Uncharacterized protein</fullName>
    </submittedName>
</protein>
<name>A0A5J9U1B0_9POAL</name>
<organism evidence="1 2">
    <name type="scientific">Eragrostis curvula</name>
    <name type="common">weeping love grass</name>
    <dbReference type="NCBI Taxonomy" id="38414"/>
    <lineage>
        <taxon>Eukaryota</taxon>
        <taxon>Viridiplantae</taxon>
        <taxon>Streptophyta</taxon>
        <taxon>Embryophyta</taxon>
        <taxon>Tracheophyta</taxon>
        <taxon>Spermatophyta</taxon>
        <taxon>Magnoliopsida</taxon>
        <taxon>Liliopsida</taxon>
        <taxon>Poales</taxon>
        <taxon>Poaceae</taxon>
        <taxon>PACMAD clade</taxon>
        <taxon>Chloridoideae</taxon>
        <taxon>Eragrostideae</taxon>
        <taxon>Eragrostidinae</taxon>
        <taxon>Eragrostis</taxon>
    </lineage>
</organism>
<comment type="caution">
    <text evidence="1">The sequence shown here is derived from an EMBL/GenBank/DDBJ whole genome shotgun (WGS) entry which is preliminary data.</text>
</comment>
<gene>
    <name evidence="1" type="ORF">EJB05_33539</name>
</gene>